<name>A0A0A8L5U8_9SACH</name>
<dbReference type="AlphaFoldDB" id="A0A0A8L5U8"/>
<evidence type="ECO:0000256" key="6">
    <source>
        <dbReference type="RuleBase" id="RU368080"/>
    </source>
</evidence>
<evidence type="ECO:0000256" key="4">
    <source>
        <dbReference type="ARBA" id="ARBA00023006"/>
    </source>
</evidence>
<dbReference type="GO" id="GO:0034045">
    <property type="term" value="C:phagophore assembly site membrane"/>
    <property type="evidence" value="ECO:0007669"/>
    <property type="project" value="UniProtKB-SubCell"/>
</dbReference>
<evidence type="ECO:0000313" key="9">
    <source>
        <dbReference type="Proteomes" id="UP000031516"/>
    </source>
</evidence>
<dbReference type="OrthoDB" id="1937984at2759"/>
<proteinExistence type="inferred from homology"/>
<comment type="caution">
    <text evidence="8">The sequence shown here is derived from an EMBL/GenBank/DDBJ whole genome shotgun (WGS) entry which is preliminary data.</text>
</comment>
<comment type="function">
    <text evidence="6">Autophagy-specific protein that functions in response to autophagy-inducing signals as a scaffold to recruit other ATG proteins to organize preautophagosomal structure (PAS) formation. Modulates the timing and magnitude of the autophagy response, such as the size of the sequestering vesicles. Plays particularly a role in pexophagy and nucleophagy.</text>
</comment>
<dbReference type="Proteomes" id="UP000031516">
    <property type="component" value="Unassembled WGS sequence"/>
</dbReference>
<protein>
    <recommendedName>
        <fullName evidence="2 6">Autophagy-related protein 17</fullName>
    </recommendedName>
</protein>
<evidence type="ECO:0000256" key="2">
    <source>
        <dbReference type="ARBA" id="ARBA00013806"/>
    </source>
</evidence>
<evidence type="ECO:0000313" key="8">
    <source>
        <dbReference type="EMBL" id="CDO93511.1"/>
    </source>
</evidence>
<dbReference type="GO" id="GO:0060090">
    <property type="term" value="F:molecular adaptor activity"/>
    <property type="evidence" value="ECO:0007669"/>
    <property type="project" value="TreeGrafter"/>
</dbReference>
<dbReference type="GO" id="GO:0034727">
    <property type="term" value="P:piecemeal microautophagy of the nucleus"/>
    <property type="evidence" value="ECO:0007669"/>
    <property type="project" value="TreeGrafter"/>
</dbReference>
<keyword evidence="5" id="KW-0472">Membrane</keyword>
<evidence type="ECO:0000256" key="5">
    <source>
        <dbReference type="ARBA" id="ARBA00023136"/>
    </source>
</evidence>
<reference evidence="8 9" key="1">
    <citation type="submission" date="2014-03" db="EMBL/GenBank/DDBJ databases">
        <title>The genome of Kluyveromyces dobzhanskii.</title>
        <authorList>
            <person name="Nystedt B."/>
            <person name="Astrom S."/>
        </authorList>
    </citation>
    <scope>NUCLEOTIDE SEQUENCE [LARGE SCALE GENOMIC DNA]</scope>
    <source>
        <strain evidence="8 9">CBS 2104</strain>
    </source>
</reference>
<accession>A0A0A8L5U8</accession>
<comment type="similarity">
    <text evidence="1 6">Belongs to the ATG17 family.</text>
</comment>
<dbReference type="GO" id="GO:0000422">
    <property type="term" value="P:autophagy of mitochondrion"/>
    <property type="evidence" value="ECO:0007669"/>
    <property type="project" value="TreeGrafter"/>
</dbReference>
<dbReference type="Pfam" id="PF04108">
    <property type="entry name" value="ATG17_like"/>
    <property type="match status" value="1"/>
</dbReference>
<keyword evidence="4 6" id="KW-0072">Autophagy</keyword>
<dbReference type="PANTHER" id="PTHR28005:SF1">
    <property type="entry name" value="AUTOPHAGY-RELATED PROTEIN 17"/>
    <property type="match status" value="1"/>
</dbReference>
<dbReference type="GO" id="GO:0030295">
    <property type="term" value="F:protein kinase activator activity"/>
    <property type="evidence" value="ECO:0007669"/>
    <property type="project" value="TreeGrafter"/>
</dbReference>
<organism evidence="8 9">
    <name type="scientific">Kluyveromyces dobzhanskii CBS 2104</name>
    <dbReference type="NCBI Taxonomy" id="1427455"/>
    <lineage>
        <taxon>Eukaryota</taxon>
        <taxon>Fungi</taxon>
        <taxon>Dikarya</taxon>
        <taxon>Ascomycota</taxon>
        <taxon>Saccharomycotina</taxon>
        <taxon>Saccharomycetes</taxon>
        <taxon>Saccharomycetales</taxon>
        <taxon>Saccharomycetaceae</taxon>
        <taxon>Kluyveromyces</taxon>
    </lineage>
</organism>
<dbReference type="InterPro" id="IPR007240">
    <property type="entry name" value="Atg17"/>
</dbReference>
<dbReference type="InterPro" id="IPR045326">
    <property type="entry name" value="ATG17-like_dom"/>
</dbReference>
<keyword evidence="3 6" id="KW-0963">Cytoplasm</keyword>
<sequence>MSNNTAGISNDEVDRLWNKARNQLVEAQVECEELLKILSKVRSEMDSCQKSRFKLKFILTCLVNQTEFFKKVILDRCISSELIENEWSEVVLVGVVKDVNYWQNEISTKIKDLQNTKYELNDTYEDLSDFICVDHIDILQQKIDEIPIIKEQITNIRQHYVSIRDLINNQLEAVKLKRLTTFYENNFDRGGKHNLLDLLEGDYLNELDELENDLADFLRSITDHFDKCTVLKEQKVPAEDLNELFLIVQKDDHELDNIRELIFETGVEVKSFSKKVNETINDAKAKIGEFHVLSMKIMVELEKCEEYVSIFQKIARVVSIYKESCTRKIEQVQDLCEFYDKFELGYKNLLRERERRKSVALQMQQILKECQNKLQALNDDDLGQRQHFLLENGDYLPENIWPGYIEDMDSMYTMEYSIHNVPD</sequence>
<evidence type="ECO:0000256" key="3">
    <source>
        <dbReference type="ARBA" id="ARBA00022490"/>
    </source>
</evidence>
<comment type="subcellular location">
    <subcellularLocation>
        <location evidence="6">Cytoplasm</location>
    </subcellularLocation>
    <subcellularLocation>
        <location evidence="6">Preautophagosomal structure membrane</location>
        <topology evidence="6">Peripheral membrane protein</topology>
    </subcellularLocation>
</comment>
<dbReference type="GO" id="GO:1990316">
    <property type="term" value="C:Atg1/ULK1 kinase complex"/>
    <property type="evidence" value="ECO:0007669"/>
    <property type="project" value="TreeGrafter"/>
</dbReference>
<dbReference type="PANTHER" id="PTHR28005">
    <property type="entry name" value="AUTOPHAGY-RELATED PROTEIN 17"/>
    <property type="match status" value="1"/>
</dbReference>
<evidence type="ECO:0000256" key="1">
    <source>
        <dbReference type="ARBA" id="ARBA00006259"/>
    </source>
</evidence>
<feature type="domain" description="Autophagy protein ATG17-like" evidence="7">
    <location>
        <begin position="24"/>
        <end position="396"/>
    </location>
</feature>
<dbReference type="GO" id="GO:0000045">
    <property type="term" value="P:autophagosome assembly"/>
    <property type="evidence" value="ECO:0007669"/>
    <property type="project" value="TreeGrafter"/>
</dbReference>
<dbReference type="EMBL" id="CCBQ010000025">
    <property type="protein sequence ID" value="CDO93511.1"/>
    <property type="molecule type" value="Genomic_DNA"/>
</dbReference>
<keyword evidence="9" id="KW-1185">Reference proteome</keyword>
<evidence type="ECO:0000259" key="7">
    <source>
        <dbReference type="Pfam" id="PF04108"/>
    </source>
</evidence>
<gene>
    <name evidence="8" type="ORF">KLDO_g1808</name>
</gene>